<feature type="binding site" evidence="10">
    <location>
        <begin position="16"/>
        <end position="19"/>
    </location>
    <ligand>
        <name>5-methyltetrahydropteroyltri-L-glutamate</name>
        <dbReference type="ChEBI" id="CHEBI:58207"/>
    </ligand>
</feature>
<keyword evidence="6 10" id="KW-0808">Transferase</keyword>
<dbReference type="GO" id="GO:0009086">
    <property type="term" value="P:methionine biosynthetic process"/>
    <property type="evidence" value="ECO:0007669"/>
    <property type="project" value="UniProtKB-UniRule"/>
</dbReference>
<feature type="binding site" evidence="11">
    <location>
        <position position="19"/>
    </location>
    <ligand>
        <name>5-methyltetrahydropteroyltri-L-glutamate</name>
        <dbReference type="ChEBI" id="CHEBI:58207"/>
    </ligand>
</feature>
<feature type="binding site" evidence="10 11">
    <location>
        <position position="499"/>
    </location>
    <ligand>
        <name>L-methionine</name>
        <dbReference type="ChEBI" id="CHEBI:57844"/>
    </ligand>
</feature>
<organism evidence="16 17">
    <name type="scientific">Ktedonosporobacter rubrisoli</name>
    <dbReference type="NCBI Taxonomy" id="2509675"/>
    <lineage>
        <taxon>Bacteria</taxon>
        <taxon>Bacillati</taxon>
        <taxon>Chloroflexota</taxon>
        <taxon>Ktedonobacteria</taxon>
        <taxon>Ktedonobacterales</taxon>
        <taxon>Ktedonosporobacteraceae</taxon>
        <taxon>Ktedonosporobacter</taxon>
    </lineage>
</organism>
<feature type="binding site" evidence="10 11">
    <location>
        <position position="576"/>
    </location>
    <ligand>
        <name>5-methyltetrahydropteroyltri-L-glutamate</name>
        <dbReference type="ChEBI" id="CHEBI:58207"/>
    </ligand>
</feature>
<keyword evidence="10" id="KW-0677">Repeat</keyword>
<accession>A0A4P6K5Q0</accession>
<dbReference type="UniPathway" id="UPA00051">
    <property type="reaction ID" value="UER00082"/>
</dbReference>
<feature type="domain" description="Cobalamin-independent methionine synthase MetE N-terminal" evidence="15">
    <location>
        <begin position="4"/>
        <end position="322"/>
    </location>
</feature>
<dbReference type="InterPro" id="IPR038071">
    <property type="entry name" value="UROD/MetE-like_sf"/>
</dbReference>
<evidence type="ECO:0000313" key="17">
    <source>
        <dbReference type="Proteomes" id="UP000290365"/>
    </source>
</evidence>
<comment type="cofactor">
    <cofactor evidence="12">
        <name>Zn(2+)</name>
        <dbReference type="ChEBI" id="CHEBI:29105"/>
    </cofactor>
    <text evidence="12">Binds 2 Zn(2+) ions per subunit.</text>
</comment>
<feature type="binding site" evidence="10">
    <location>
        <position position="741"/>
    </location>
    <ligand>
        <name>Zn(2+)</name>
        <dbReference type="ChEBI" id="CHEBI:29105"/>
        <note>catalytic</note>
    </ligand>
</feature>
<feature type="binding site" evidence="10">
    <location>
        <position position="499"/>
    </location>
    <ligand>
        <name>L-homocysteine</name>
        <dbReference type="ChEBI" id="CHEBI:58199"/>
    </ligand>
</feature>
<feature type="binding site" evidence="10 11">
    <location>
        <position position="614"/>
    </location>
    <ligand>
        <name>L-homocysteine</name>
        <dbReference type="ChEBI" id="CHEBI:58199"/>
    </ligand>
</feature>
<keyword evidence="7 10" id="KW-0479">Metal-binding</keyword>
<comment type="cofactor">
    <cofactor evidence="10">
        <name>Zn(2+)</name>
        <dbReference type="ChEBI" id="CHEBI:29105"/>
    </cofactor>
    <text evidence="10">Binds 1 zinc ion per subunit.</text>
</comment>
<feature type="binding site" evidence="10">
    <location>
        <position position="656"/>
    </location>
    <ligand>
        <name>Zn(2+)</name>
        <dbReference type="ChEBI" id="CHEBI:29105"/>
        <note>catalytic</note>
    </ligand>
</feature>
<protein>
    <recommendedName>
        <fullName evidence="10">5-methyltetrahydropteroyltriglutamate--homocysteine methyltransferase</fullName>
        <ecNumber evidence="10">2.1.1.14</ecNumber>
    </recommendedName>
    <alternativeName>
        <fullName evidence="10">Cobalamin-independent methionine synthase</fullName>
    </alternativeName>
    <alternativeName>
        <fullName evidence="10">Methionine synthase, vitamin-B12 independent isozyme</fullName>
    </alternativeName>
</protein>
<evidence type="ECO:0000259" key="14">
    <source>
        <dbReference type="Pfam" id="PF01717"/>
    </source>
</evidence>
<feature type="binding site" evidence="10">
    <location>
        <position position="658"/>
    </location>
    <ligand>
        <name>Zn(2+)</name>
        <dbReference type="ChEBI" id="CHEBI:29105"/>
        <note>catalytic</note>
    </ligand>
</feature>
<dbReference type="Proteomes" id="UP000290365">
    <property type="component" value="Chromosome"/>
</dbReference>
<keyword evidence="9 10" id="KW-0486">Methionine biosynthesis</keyword>
<dbReference type="GO" id="GO:0032259">
    <property type="term" value="P:methylation"/>
    <property type="evidence" value="ECO:0007669"/>
    <property type="project" value="UniProtKB-KW"/>
</dbReference>
<evidence type="ECO:0000256" key="13">
    <source>
        <dbReference type="PIRSR" id="PIRSR000382-3"/>
    </source>
</evidence>
<dbReference type="AlphaFoldDB" id="A0A4P6K5Q0"/>
<dbReference type="SUPFAM" id="SSF51726">
    <property type="entry name" value="UROD/MetE-like"/>
    <property type="match status" value="2"/>
</dbReference>
<dbReference type="CDD" id="cd03312">
    <property type="entry name" value="CIMS_N_terminal_like"/>
    <property type="match status" value="1"/>
</dbReference>
<comment type="caution">
    <text evidence="10">Lacks conserved residue(s) required for the propagation of feature annotation.</text>
</comment>
<feature type="binding site" evidence="12">
    <location>
        <position position="656"/>
    </location>
    <ligand>
        <name>Zn(2+)</name>
        <dbReference type="ChEBI" id="CHEBI:29105"/>
        <label>1</label>
        <note>catalytic</note>
    </ligand>
</feature>
<gene>
    <name evidence="10 16" type="primary">metE</name>
    <name evidence="16" type="ORF">EPA93_47520</name>
</gene>
<dbReference type="InterPro" id="IPR006276">
    <property type="entry name" value="Cobalamin-indep_Met_synthase"/>
</dbReference>
<dbReference type="EMBL" id="CP035758">
    <property type="protein sequence ID" value="QBD83210.1"/>
    <property type="molecule type" value="Genomic_DNA"/>
</dbReference>
<evidence type="ECO:0000256" key="10">
    <source>
        <dbReference type="HAMAP-Rule" id="MF_00172"/>
    </source>
</evidence>
<dbReference type="NCBIfam" id="TIGR01371">
    <property type="entry name" value="met_syn_B12ind"/>
    <property type="match status" value="1"/>
</dbReference>
<dbReference type="CDD" id="cd03311">
    <property type="entry name" value="CIMS_C_terminal_like"/>
    <property type="match status" value="1"/>
</dbReference>
<feature type="binding site" evidence="10">
    <location>
        <position position="680"/>
    </location>
    <ligand>
        <name>Zn(2+)</name>
        <dbReference type="ChEBI" id="CHEBI:29105"/>
        <note>catalytic</note>
    </ligand>
</feature>
<dbReference type="EC" id="2.1.1.14" evidence="10"/>
<evidence type="ECO:0000256" key="7">
    <source>
        <dbReference type="ARBA" id="ARBA00022723"/>
    </source>
</evidence>
<sequence length="770" mass="86752">MVYATNLGYPRLGTQRELKKALEQFWKGKISEAELLERAATLRKQRWLLQKELGLTYIPSNDFSLYDHVLDTIAMVGAVPERYRWKADSVDLHTYFALARGMEKDQGRVETIPALEMTKWFDTNYHYIVPEFEPEQEFCLASNKPLDEFLEAKALGILTRPVLLGPISFLLLGKIHHSSEHQLSLLERLLPVYEEVIQALAQAGAEWIQIDEPCLALDSDEAAQRAYQDVYTRLASWRASSAPSVRILLATYFGELGENLPLALQLPIEALHLDLVRAPEQLAQALALAPASLTLSLGLIDGRNVWRTDFDRVLALASQAVQALGSERVLLGPSCSLLHVPVDVALETQLDEEMRSWLAFANQKLEEISLLTRALNEGNAAIETALQDNRRAIASRRSSLRIHNAEVAQRVEAITEQMARRSQPHQIRKQLQQEKLKLPLLPTTTLGSYPQTAGLRATRAAYKSGKLDRANYEAFLKREIEQVISFQEEVGLDVLVHGEAERGDMVEYFGEHLTGMLLTQHGWVQSYGSRAVRPPIIYGDVLRPEPMTVDWARFAQSLTTRPVRGMLTGPVTIMQWSFVRDDQPRSQTCKQIALAIRDEALDLEAAGIKAIQIDEPALREGFPLRQARWQEYLAWAVFCFRLAASGVRADTQIHTHLCYSRFDDIVPEIASMDADVLLIEASRSQFDLQEALSAYHYPNDIGLGIYDVHSPRVPQAQEFADELQLVLKLLPAEQVWVNPDCGLKTRAWEEVKPSLQNMVAATQQVRSALS</sequence>
<comment type="catalytic activity">
    <reaction evidence="10">
        <text>5-methyltetrahydropteroyltri-L-glutamate + L-homocysteine = tetrahydropteroyltri-L-glutamate + L-methionine</text>
        <dbReference type="Rhea" id="RHEA:21196"/>
        <dbReference type="ChEBI" id="CHEBI:57844"/>
        <dbReference type="ChEBI" id="CHEBI:58140"/>
        <dbReference type="ChEBI" id="CHEBI:58199"/>
        <dbReference type="ChEBI" id="CHEBI:58207"/>
        <dbReference type="EC" id="2.1.1.14"/>
    </reaction>
</comment>
<reference evidence="16 17" key="1">
    <citation type="submission" date="2019-01" db="EMBL/GenBank/DDBJ databases">
        <title>Ktedonosporobacter rubrisoli SCAWS-G2.</title>
        <authorList>
            <person name="Huang Y."/>
            <person name="Yan B."/>
        </authorList>
    </citation>
    <scope>NUCLEOTIDE SEQUENCE [LARGE SCALE GENOMIC DNA]</scope>
    <source>
        <strain evidence="16 17">SCAWS-G2</strain>
    </source>
</reference>
<dbReference type="PANTHER" id="PTHR30519">
    <property type="entry name" value="5-METHYLTETRAHYDROPTEROYLTRIGLUTAMATE--HOMOCYSTEINE METHYLTRANSFERASE"/>
    <property type="match status" value="1"/>
</dbReference>
<keyword evidence="4 10" id="KW-0489">Methyltransferase</keyword>
<dbReference type="Pfam" id="PF08267">
    <property type="entry name" value="Meth_synt_1"/>
    <property type="match status" value="1"/>
</dbReference>
<dbReference type="InterPro" id="IPR002629">
    <property type="entry name" value="Met_Synth_C/arc"/>
</dbReference>
<evidence type="ECO:0000256" key="1">
    <source>
        <dbReference type="ARBA" id="ARBA00002777"/>
    </source>
</evidence>
<evidence type="ECO:0000313" key="16">
    <source>
        <dbReference type="EMBL" id="QBD83210.1"/>
    </source>
</evidence>
<keyword evidence="5 10" id="KW-0028">Amino-acid biosynthesis</keyword>
<dbReference type="OrthoDB" id="244285at2"/>
<evidence type="ECO:0000256" key="3">
    <source>
        <dbReference type="ARBA" id="ARBA00009553"/>
    </source>
</evidence>
<keyword evidence="17" id="KW-1185">Reference proteome</keyword>
<evidence type="ECO:0000256" key="12">
    <source>
        <dbReference type="PIRSR" id="PIRSR000382-2"/>
    </source>
</evidence>
<evidence type="ECO:0000256" key="2">
    <source>
        <dbReference type="ARBA" id="ARBA00004681"/>
    </source>
</evidence>
<feature type="domain" description="Cobalamin-independent methionine synthase MetE C-terminal/archaeal" evidence="14">
    <location>
        <begin position="441"/>
        <end position="763"/>
    </location>
</feature>
<feature type="binding site" evidence="10 11">
    <location>
        <position position="614"/>
    </location>
    <ligand>
        <name>L-methionine</name>
        <dbReference type="ChEBI" id="CHEBI:57844"/>
    </ligand>
</feature>
<evidence type="ECO:0000256" key="11">
    <source>
        <dbReference type="PIRSR" id="PIRSR000382-1"/>
    </source>
</evidence>
<dbReference type="GO" id="GO:0003871">
    <property type="term" value="F:5-methyltetrahydropteroyltriglutamate-homocysteine S-methyltransferase activity"/>
    <property type="evidence" value="ECO:0007669"/>
    <property type="project" value="UniProtKB-UniRule"/>
</dbReference>
<evidence type="ECO:0000256" key="6">
    <source>
        <dbReference type="ARBA" id="ARBA00022679"/>
    </source>
</evidence>
<comment type="similarity">
    <text evidence="3 10">Belongs to the vitamin-B12 independent methionine synthase family.</text>
</comment>
<feature type="binding site" evidence="12">
    <location>
        <position position="658"/>
    </location>
    <ligand>
        <name>Zn(2+)</name>
        <dbReference type="ChEBI" id="CHEBI:29105"/>
        <label>2</label>
    </ligand>
</feature>
<feature type="active site" description="Proton donor" evidence="10 13">
    <location>
        <position position="709"/>
    </location>
</feature>
<feature type="binding site" evidence="12">
    <location>
        <position position="741"/>
    </location>
    <ligand>
        <name>Zn(2+)</name>
        <dbReference type="ChEBI" id="CHEBI:29105"/>
        <label>1</label>
        <note>catalytic</note>
    </ligand>
</feature>
<dbReference type="GO" id="GO:0008270">
    <property type="term" value="F:zinc ion binding"/>
    <property type="evidence" value="ECO:0007669"/>
    <property type="project" value="InterPro"/>
</dbReference>
<dbReference type="PIRSF" id="PIRSF000382">
    <property type="entry name" value="MeTrfase_B12_ind"/>
    <property type="match status" value="1"/>
</dbReference>
<dbReference type="HAMAP" id="MF_00172">
    <property type="entry name" value="Meth_synth"/>
    <property type="match status" value="1"/>
</dbReference>
<dbReference type="RefSeq" id="WP_129894276.1">
    <property type="nucleotide sequence ID" value="NZ_CP035758.1"/>
</dbReference>
<dbReference type="FunFam" id="3.20.20.210:FF:000003">
    <property type="entry name" value="5-methyltetrahydropteroyltriglutamate--homocysteine methyltransferase"/>
    <property type="match status" value="1"/>
</dbReference>
<feature type="binding site" evidence="10">
    <location>
        <position position="119"/>
    </location>
    <ligand>
        <name>5-methyltetrahydropteroyltri-L-glutamate</name>
        <dbReference type="ChEBI" id="CHEBI:58207"/>
    </ligand>
</feature>
<evidence type="ECO:0000256" key="4">
    <source>
        <dbReference type="ARBA" id="ARBA00022603"/>
    </source>
</evidence>
<evidence type="ECO:0000256" key="5">
    <source>
        <dbReference type="ARBA" id="ARBA00022605"/>
    </source>
</evidence>
<evidence type="ECO:0000256" key="8">
    <source>
        <dbReference type="ARBA" id="ARBA00022833"/>
    </source>
</evidence>
<comment type="function">
    <text evidence="1 10">Catalyzes the transfer of a methyl group from 5-methyltetrahydrofolate to homocysteine resulting in methionine formation.</text>
</comment>
<dbReference type="Gene3D" id="3.20.20.210">
    <property type="match status" value="2"/>
</dbReference>
<evidence type="ECO:0000259" key="15">
    <source>
        <dbReference type="Pfam" id="PF08267"/>
    </source>
</evidence>
<comment type="pathway">
    <text evidence="2 10">Amino-acid biosynthesis; L-methionine biosynthesis via de novo pathway; L-methionine from L-homocysteine (MetE route): step 1/1.</text>
</comment>
<evidence type="ECO:0000256" key="9">
    <source>
        <dbReference type="ARBA" id="ARBA00023167"/>
    </source>
</evidence>
<feature type="binding site" evidence="10">
    <location>
        <position position="620"/>
    </location>
    <ligand>
        <name>5-methyltetrahydropteroyltri-L-glutamate</name>
        <dbReference type="ChEBI" id="CHEBI:58207"/>
    </ligand>
</feature>
<keyword evidence="8 10" id="KW-0862">Zinc</keyword>
<dbReference type="NCBIfam" id="NF003556">
    <property type="entry name" value="PRK05222.1"/>
    <property type="match status" value="1"/>
</dbReference>
<feature type="binding site" evidence="11">
    <location>
        <position position="124"/>
    </location>
    <ligand>
        <name>5-methyltetrahydropteroyltri-L-glutamate</name>
        <dbReference type="ChEBI" id="CHEBI:58207"/>
    </ligand>
</feature>
<proteinExistence type="inferred from homology"/>
<dbReference type="KEGG" id="kbs:EPA93_47520"/>
<name>A0A4P6K5Q0_KTERU</name>
<feature type="binding site" evidence="12">
    <location>
        <position position="680"/>
    </location>
    <ligand>
        <name>Zn(2+)</name>
        <dbReference type="ChEBI" id="CHEBI:29105"/>
        <label>1</label>
        <note>catalytic</note>
    </ligand>
</feature>
<dbReference type="InterPro" id="IPR013215">
    <property type="entry name" value="Cbl-indep_Met_Synth_N"/>
</dbReference>
<dbReference type="Pfam" id="PF01717">
    <property type="entry name" value="Meth_synt_2"/>
    <property type="match status" value="1"/>
</dbReference>